<dbReference type="STRING" id="106004.A0A1Y2FD28"/>
<accession>A0A1Y2FD28</accession>
<sequence>MTERRRTVQTGSWTPSPSPSPPASPTEFTLSDADRLRLLNSHTGLKPSSLPAAEKDPLLVLTPEELAEKVAQQQQEAEDEEMPLWEELANALLWTIPFGFLFSGMDYAVHAQFGMDLRSRDEVGRLLNIVPTIFLLTFLVSRPKPLLHPFLIQALLFGLCLGTGIALVHITTTESYLKVMRQAPGIGTLWVWSVVRLDLGWAVLGLLGVGAGVWWRGELDSVKWW</sequence>
<feature type="domain" description="DUF7719" evidence="3">
    <location>
        <begin position="153"/>
        <end position="217"/>
    </location>
</feature>
<keyword evidence="2" id="KW-0812">Transmembrane</keyword>
<protein>
    <recommendedName>
        <fullName evidence="3">DUF7719 domain-containing protein</fullName>
    </recommendedName>
</protein>
<dbReference type="OrthoDB" id="5597489at2759"/>
<dbReference type="InParanoid" id="A0A1Y2FD28"/>
<reference evidence="4 5" key="1">
    <citation type="submission" date="2016-07" db="EMBL/GenBank/DDBJ databases">
        <title>Pervasive Adenine N6-methylation of Active Genes in Fungi.</title>
        <authorList>
            <consortium name="DOE Joint Genome Institute"/>
            <person name="Mondo S.J."/>
            <person name="Dannebaum R.O."/>
            <person name="Kuo R.C."/>
            <person name="Labutti K."/>
            <person name="Haridas S."/>
            <person name="Kuo A."/>
            <person name="Salamov A."/>
            <person name="Ahrendt S.R."/>
            <person name="Lipzen A."/>
            <person name="Sullivan W."/>
            <person name="Andreopoulos W.B."/>
            <person name="Clum A."/>
            <person name="Lindquist E."/>
            <person name="Daum C."/>
            <person name="Ramamoorthy G.K."/>
            <person name="Gryganskyi A."/>
            <person name="Culley D."/>
            <person name="Magnuson J.K."/>
            <person name="James T.Y."/>
            <person name="O'Malley M.A."/>
            <person name="Stajich J.E."/>
            <person name="Spatafora J.W."/>
            <person name="Visel A."/>
            <person name="Grigoriev I.V."/>
        </authorList>
    </citation>
    <scope>NUCLEOTIDE SEQUENCE [LARGE SCALE GENOMIC DNA]</scope>
    <source>
        <strain evidence="4 5">62-1032</strain>
    </source>
</reference>
<dbReference type="Pfam" id="PF24841">
    <property type="entry name" value="DUF7719"/>
    <property type="match status" value="1"/>
</dbReference>
<dbReference type="InterPro" id="IPR056136">
    <property type="entry name" value="DUF7719"/>
</dbReference>
<organism evidence="4 5">
    <name type="scientific">Leucosporidium creatinivorum</name>
    <dbReference type="NCBI Taxonomy" id="106004"/>
    <lineage>
        <taxon>Eukaryota</taxon>
        <taxon>Fungi</taxon>
        <taxon>Dikarya</taxon>
        <taxon>Basidiomycota</taxon>
        <taxon>Pucciniomycotina</taxon>
        <taxon>Microbotryomycetes</taxon>
        <taxon>Leucosporidiales</taxon>
        <taxon>Leucosporidium</taxon>
    </lineage>
</organism>
<evidence type="ECO:0000259" key="3">
    <source>
        <dbReference type="Pfam" id="PF24841"/>
    </source>
</evidence>
<name>A0A1Y2FD28_9BASI</name>
<evidence type="ECO:0000313" key="5">
    <source>
        <dbReference type="Proteomes" id="UP000193467"/>
    </source>
</evidence>
<keyword evidence="2" id="KW-1133">Transmembrane helix</keyword>
<dbReference type="AlphaFoldDB" id="A0A1Y2FD28"/>
<evidence type="ECO:0000256" key="2">
    <source>
        <dbReference type="SAM" id="Phobius"/>
    </source>
</evidence>
<feature type="transmembrane region" description="Helical" evidence="2">
    <location>
        <begin position="146"/>
        <end position="168"/>
    </location>
</feature>
<keyword evidence="5" id="KW-1185">Reference proteome</keyword>
<evidence type="ECO:0000256" key="1">
    <source>
        <dbReference type="SAM" id="MobiDB-lite"/>
    </source>
</evidence>
<feature type="region of interest" description="Disordered" evidence="1">
    <location>
        <begin position="1"/>
        <end position="28"/>
    </location>
</feature>
<keyword evidence="2" id="KW-0472">Membrane</keyword>
<proteinExistence type="predicted"/>
<feature type="transmembrane region" description="Helical" evidence="2">
    <location>
        <begin position="123"/>
        <end position="140"/>
    </location>
</feature>
<dbReference type="Proteomes" id="UP000193467">
    <property type="component" value="Unassembled WGS sequence"/>
</dbReference>
<feature type="transmembrane region" description="Helical" evidence="2">
    <location>
        <begin position="189"/>
        <end position="215"/>
    </location>
</feature>
<dbReference type="EMBL" id="MCGR01000022">
    <property type="protein sequence ID" value="ORY81829.1"/>
    <property type="molecule type" value="Genomic_DNA"/>
</dbReference>
<comment type="caution">
    <text evidence="4">The sequence shown here is derived from an EMBL/GenBank/DDBJ whole genome shotgun (WGS) entry which is preliminary data.</text>
</comment>
<dbReference type="PANTHER" id="PTHR37846">
    <property type="entry name" value="YALI0B21296P"/>
    <property type="match status" value="1"/>
</dbReference>
<gene>
    <name evidence="4" type="ORF">BCR35DRAFT_304001</name>
</gene>
<evidence type="ECO:0000313" key="4">
    <source>
        <dbReference type="EMBL" id="ORY81829.1"/>
    </source>
</evidence>
<dbReference type="PANTHER" id="PTHR37846:SF1">
    <property type="entry name" value="DEACETYLASE-LIKE PROTEIN"/>
    <property type="match status" value="1"/>
</dbReference>